<comment type="caution">
    <text evidence="1">The sequence shown here is derived from an EMBL/GenBank/DDBJ whole genome shotgun (WGS) entry which is preliminary data.</text>
</comment>
<gene>
    <name evidence="1" type="ORF">AEA09_06985</name>
</gene>
<name>A0ABR5K1R8_9BACI</name>
<reference evidence="2" key="1">
    <citation type="submission" date="2015-07" db="EMBL/GenBank/DDBJ databases">
        <title>Fjat-14205 dsm 2895.</title>
        <authorList>
            <person name="Liu B."/>
            <person name="Wang J."/>
            <person name="Zhu Y."/>
            <person name="Liu G."/>
            <person name="Chen Q."/>
            <person name="Chen Z."/>
            <person name="Lan J."/>
            <person name="Che J."/>
            <person name="Ge C."/>
            <person name="Shi H."/>
            <person name="Pan Z."/>
            <person name="Liu X."/>
        </authorList>
    </citation>
    <scope>NUCLEOTIDE SEQUENCE [LARGE SCALE GENOMIC DNA]</scope>
    <source>
        <strain evidence="2">DSM 25560</strain>
    </source>
</reference>
<protein>
    <submittedName>
        <fullName evidence="1">Uncharacterized protein</fullName>
    </submittedName>
</protein>
<organism evidence="1 2">
    <name type="scientific">Lysinibacillus contaminans</name>
    <dbReference type="NCBI Taxonomy" id="1293441"/>
    <lineage>
        <taxon>Bacteria</taxon>
        <taxon>Bacillati</taxon>
        <taxon>Bacillota</taxon>
        <taxon>Bacilli</taxon>
        <taxon>Bacillales</taxon>
        <taxon>Bacillaceae</taxon>
        <taxon>Lysinibacillus</taxon>
    </lineage>
</organism>
<evidence type="ECO:0000313" key="1">
    <source>
        <dbReference type="EMBL" id="KOS68324.1"/>
    </source>
</evidence>
<keyword evidence="2" id="KW-1185">Reference proteome</keyword>
<sequence>MEQLNLKGHVVLVDAQKTKELYAPLPLVSDKAHCGCEDCRYYTEAIMRTSAAIQQFLQQFGIDPRREGEIWMAAEYDDGTRLYIVDYRSVGKIQDADRLNGWIEIDEAKFSLTNYPILPIFSTLIPSIIVLQAEIMIRPEKNKALEE</sequence>
<dbReference type="EMBL" id="LGRV01000003">
    <property type="protein sequence ID" value="KOS68324.1"/>
    <property type="molecule type" value="Genomic_DNA"/>
</dbReference>
<accession>A0ABR5K1R8</accession>
<dbReference type="RefSeq" id="WP_053583149.1">
    <property type="nucleotide sequence ID" value="NZ_LGRV01000003.1"/>
</dbReference>
<proteinExistence type="predicted"/>
<dbReference type="Proteomes" id="UP000050668">
    <property type="component" value="Unassembled WGS sequence"/>
</dbReference>
<evidence type="ECO:0000313" key="2">
    <source>
        <dbReference type="Proteomes" id="UP000050668"/>
    </source>
</evidence>